<accession>A0A4V6TPA0</accession>
<feature type="compositionally biased region" description="Basic and acidic residues" evidence="1">
    <location>
        <begin position="68"/>
        <end position="96"/>
    </location>
</feature>
<dbReference type="OrthoDB" id="10586209at2759"/>
<feature type="compositionally biased region" description="Basic and acidic residues" evidence="1">
    <location>
        <begin position="106"/>
        <end position="118"/>
    </location>
</feature>
<dbReference type="EMBL" id="SPOF01000004">
    <property type="protein sequence ID" value="TIB16364.1"/>
    <property type="molecule type" value="Genomic_DNA"/>
</dbReference>
<name>A0A4V6TPA0_WALIC</name>
<organism evidence="2 3">
    <name type="scientific">Wallemia ichthyophaga</name>
    <dbReference type="NCBI Taxonomy" id="245174"/>
    <lineage>
        <taxon>Eukaryota</taxon>
        <taxon>Fungi</taxon>
        <taxon>Dikarya</taxon>
        <taxon>Basidiomycota</taxon>
        <taxon>Wallemiomycotina</taxon>
        <taxon>Wallemiomycetes</taxon>
        <taxon>Wallemiales</taxon>
        <taxon>Wallemiaceae</taxon>
        <taxon>Wallemia</taxon>
    </lineage>
</organism>
<dbReference type="AlphaFoldDB" id="A0A4V6TPA0"/>
<evidence type="ECO:0000313" key="3">
    <source>
        <dbReference type="Proteomes" id="UP000306954"/>
    </source>
</evidence>
<gene>
    <name evidence="2" type="ORF">E3P90_00508</name>
</gene>
<protein>
    <submittedName>
        <fullName evidence="2">Uncharacterized protein</fullName>
    </submittedName>
</protein>
<evidence type="ECO:0000313" key="2">
    <source>
        <dbReference type="EMBL" id="TIB16364.1"/>
    </source>
</evidence>
<evidence type="ECO:0000256" key="1">
    <source>
        <dbReference type="SAM" id="MobiDB-lite"/>
    </source>
</evidence>
<proteinExistence type="predicted"/>
<feature type="compositionally biased region" description="Low complexity" evidence="1">
    <location>
        <begin position="130"/>
        <end position="146"/>
    </location>
</feature>
<reference evidence="2 3" key="1">
    <citation type="submission" date="2019-03" db="EMBL/GenBank/DDBJ databases">
        <title>Sequencing 23 genomes of Wallemia ichthyophaga.</title>
        <authorList>
            <person name="Gostincar C."/>
        </authorList>
    </citation>
    <scope>NUCLEOTIDE SEQUENCE [LARGE SCALE GENOMIC DNA]</scope>
    <source>
        <strain evidence="2 3">EXF-8621</strain>
    </source>
</reference>
<sequence length="159" mass="17843">MYCLAEVRRIAIGQLDACCVEHVNGILRDIIRGGFSNTTAMVSKKKFVKDASALNDLAALVSNQSDKASSDKFLKAKKKAQDTQQKQEHNKKEKSSASHNSSHSRAVLDKTQELEQRAKLRKTKKRLNKMNKNINISNNNKSINQNEVPKKKKAVSFAF</sequence>
<dbReference type="Proteomes" id="UP000306954">
    <property type="component" value="Unassembled WGS sequence"/>
</dbReference>
<comment type="caution">
    <text evidence="2">The sequence shown here is derived from an EMBL/GenBank/DDBJ whole genome shotgun (WGS) entry which is preliminary data.</text>
</comment>
<feature type="compositionally biased region" description="Basic residues" evidence="1">
    <location>
        <begin position="119"/>
        <end position="129"/>
    </location>
</feature>
<feature type="region of interest" description="Disordered" evidence="1">
    <location>
        <begin position="64"/>
        <end position="146"/>
    </location>
</feature>